<protein>
    <recommendedName>
        <fullName evidence="3">DKNYY family protein</fullName>
    </recommendedName>
</protein>
<dbReference type="Pfam" id="PF13644">
    <property type="entry name" value="DKNYY"/>
    <property type="match status" value="2"/>
</dbReference>
<accession>A0ABU0TIM2</accession>
<proteinExistence type="predicted"/>
<evidence type="ECO:0008006" key="3">
    <source>
        <dbReference type="Google" id="ProtNLM"/>
    </source>
</evidence>
<keyword evidence="2" id="KW-1185">Reference proteome</keyword>
<comment type="caution">
    <text evidence="1">The sequence shown here is derived from an EMBL/GenBank/DDBJ whole genome shotgun (WGS) entry which is preliminary data.</text>
</comment>
<dbReference type="Proteomes" id="UP001225072">
    <property type="component" value="Unassembled WGS sequence"/>
</dbReference>
<reference evidence="1 2" key="1">
    <citation type="submission" date="2023-07" db="EMBL/GenBank/DDBJ databases">
        <title>Functional and genomic diversity of the sorghum phyllosphere microbiome.</title>
        <authorList>
            <person name="Shade A."/>
        </authorList>
    </citation>
    <scope>NUCLEOTIDE SEQUENCE [LARGE SCALE GENOMIC DNA]</scope>
    <source>
        <strain evidence="1 2">SORGH_AS_1064</strain>
    </source>
</reference>
<evidence type="ECO:0000313" key="2">
    <source>
        <dbReference type="Proteomes" id="UP001225072"/>
    </source>
</evidence>
<organism evidence="1 2">
    <name type="scientific">Chryseobacterium camelliae</name>
    <dbReference type="NCBI Taxonomy" id="1265445"/>
    <lineage>
        <taxon>Bacteria</taxon>
        <taxon>Pseudomonadati</taxon>
        <taxon>Bacteroidota</taxon>
        <taxon>Flavobacteriia</taxon>
        <taxon>Flavobacteriales</taxon>
        <taxon>Weeksellaceae</taxon>
        <taxon>Chryseobacterium group</taxon>
        <taxon>Chryseobacterium</taxon>
    </lineage>
</organism>
<name>A0ABU0TIM2_9FLAO</name>
<dbReference type="EMBL" id="JAUTAL010000001">
    <property type="protein sequence ID" value="MDQ1096907.1"/>
    <property type="molecule type" value="Genomic_DNA"/>
</dbReference>
<gene>
    <name evidence="1" type="ORF">QE404_002054</name>
</gene>
<evidence type="ECO:0000313" key="1">
    <source>
        <dbReference type="EMBL" id="MDQ1096907.1"/>
    </source>
</evidence>
<dbReference type="RefSeq" id="WP_307450071.1">
    <property type="nucleotide sequence ID" value="NZ_JAUTAL010000001.1"/>
</dbReference>
<sequence length="351" mass="40406">MKNYVFFLALILLSICTSCRNIGKLANEQKSRSYFIDSKGKVSYCMNGNWFSLGISPMPEADAQSFEVLAEDIARDKNAVYFCAIKQKQVDRNSFYVDKKIPKDRFHVYYILQHYGFKIIEGADPKTYELIDNHPNWARDRSHYFYSDKLVHADRKTFAFINSFFMKDKDSVYTTPNTGGFKSILPNSGNAEAVNDYYMRFGNTIYYPSFQQGSDGTTRSFDSIHAIRVINEQTICVNNKDILILGKNFKYAEVDAPSFQLLTFDGDQDDAYMFSYYSKDKNHVYYDQEVIPGADVKTFILIGRDFGKDDKNAYFQNKLLKGVDATSFKKEGNYYKDKLGNKFSALTGNKV</sequence>
<dbReference type="InterPro" id="IPR027375">
    <property type="entry name" value="DKNYY"/>
</dbReference>